<dbReference type="SMART" id="SM00387">
    <property type="entry name" value="HATPase_c"/>
    <property type="match status" value="1"/>
</dbReference>
<dbReference type="InterPro" id="IPR003661">
    <property type="entry name" value="HisK_dim/P_dom"/>
</dbReference>
<dbReference type="GO" id="GO:0000155">
    <property type="term" value="F:phosphorelay sensor kinase activity"/>
    <property type="evidence" value="ECO:0007669"/>
    <property type="project" value="InterPro"/>
</dbReference>
<feature type="domain" description="Histidine kinase" evidence="11">
    <location>
        <begin position="259"/>
        <end position="484"/>
    </location>
</feature>
<dbReference type="EMBL" id="UIHC01000016">
    <property type="protein sequence ID" value="SUZ32161.1"/>
    <property type="molecule type" value="Genomic_DNA"/>
</dbReference>
<sequence length="484" mass="51557">MIRSLRGWASLWILAAMGAGVVAAWLWLSSTQAWRSHLDNAAQTGRDLAGTVLLGAPLSGETRLVALGRSAPTAPPPGATEAGLPSSARITSLAFRQPGPDGAGQGGGVRLQVQVVSASLQYPVADLGAEAGAYGGMAALSRKLGQLCSDPVVFLRADNGPWWRVESPLWSCAAQPRDWRIGALALAGVALMALLSHAADTAGGFRDFARGLAARRRPGQTADLALTGPEELRATITAVNGYLADERARLARRAMVLSGVSHDLGTPATRLRLRAALIEDTELRARFEDDLDRMGAMIEEVLTFTRAEIAAEGAREFCLAALTEAVVDDYRDTGRPVGMTLAAPASMDTAQTVFALGRPRRMALPEARRLLFTGRPLALERALSNLIENALKYGRRADITLRAYSERVVLEVQDAGRELDADSLRRLTNPFQRGDNLTDADGTPISGFGMGLSIVATIAAQHGGELEFEQRPQGLCARLILPRG</sequence>
<dbReference type="SMART" id="SM00388">
    <property type="entry name" value="HisKA"/>
    <property type="match status" value="1"/>
</dbReference>
<protein>
    <recommendedName>
        <fullName evidence="3">histidine kinase</fullName>
        <ecNumber evidence="3">2.7.13.3</ecNumber>
    </recommendedName>
</protein>
<keyword evidence="10" id="KW-1133">Transmembrane helix</keyword>
<dbReference type="Gene3D" id="3.30.565.10">
    <property type="entry name" value="Histidine kinase-like ATPase, C-terminal domain"/>
    <property type="match status" value="1"/>
</dbReference>
<evidence type="ECO:0000313" key="13">
    <source>
        <dbReference type="Proteomes" id="UP000272908"/>
    </source>
</evidence>
<dbReference type="CDD" id="cd00075">
    <property type="entry name" value="HATPase"/>
    <property type="match status" value="1"/>
</dbReference>
<evidence type="ECO:0000256" key="3">
    <source>
        <dbReference type="ARBA" id="ARBA00012438"/>
    </source>
</evidence>
<dbReference type="PRINTS" id="PR00344">
    <property type="entry name" value="BCTRLSENSOR"/>
</dbReference>
<evidence type="ECO:0000256" key="8">
    <source>
        <dbReference type="ARBA" id="ARBA00022777"/>
    </source>
</evidence>
<evidence type="ECO:0000256" key="6">
    <source>
        <dbReference type="ARBA" id="ARBA00022679"/>
    </source>
</evidence>
<dbReference type="InterPro" id="IPR003594">
    <property type="entry name" value="HATPase_dom"/>
</dbReference>
<dbReference type="PANTHER" id="PTHR44936:SF10">
    <property type="entry name" value="SENSOR PROTEIN RSTB"/>
    <property type="match status" value="1"/>
</dbReference>
<dbReference type="OrthoDB" id="9804645at2"/>
<dbReference type="AlphaFoldDB" id="A0A3B0M860"/>
<evidence type="ECO:0000256" key="2">
    <source>
        <dbReference type="ARBA" id="ARBA00004651"/>
    </source>
</evidence>
<dbReference type="InterPro" id="IPR036890">
    <property type="entry name" value="HATPase_C_sf"/>
</dbReference>
<organism evidence="12 13">
    <name type="scientific">Roseinatronobacter ekhonensis</name>
    <dbReference type="NCBI Taxonomy" id="254356"/>
    <lineage>
        <taxon>Bacteria</taxon>
        <taxon>Pseudomonadati</taxon>
        <taxon>Pseudomonadota</taxon>
        <taxon>Alphaproteobacteria</taxon>
        <taxon>Rhodobacterales</taxon>
        <taxon>Paracoccaceae</taxon>
        <taxon>Roseinatronobacter</taxon>
    </lineage>
</organism>
<keyword evidence="8" id="KW-0418">Kinase</keyword>
<dbReference type="SUPFAM" id="SSF55874">
    <property type="entry name" value="ATPase domain of HSP90 chaperone/DNA topoisomerase II/histidine kinase"/>
    <property type="match status" value="1"/>
</dbReference>
<evidence type="ECO:0000256" key="1">
    <source>
        <dbReference type="ARBA" id="ARBA00000085"/>
    </source>
</evidence>
<dbReference type="InterPro" id="IPR005467">
    <property type="entry name" value="His_kinase_dom"/>
</dbReference>
<comment type="catalytic activity">
    <reaction evidence="1">
        <text>ATP + protein L-histidine = ADP + protein N-phospho-L-histidine.</text>
        <dbReference type="EC" id="2.7.13.3"/>
    </reaction>
</comment>
<keyword evidence="9" id="KW-0067">ATP-binding</keyword>
<dbReference type="EC" id="2.7.13.3" evidence="3"/>
<accession>A0A3B0M860</accession>
<dbReference type="GO" id="GO:0005524">
    <property type="term" value="F:ATP binding"/>
    <property type="evidence" value="ECO:0007669"/>
    <property type="project" value="UniProtKB-KW"/>
</dbReference>
<evidence type="ECO:0000256" key="7">
    <source>
        <dbReference type="ARBA" id="ARBA00022741"/>
    </source>
</evidence>
<dbReference type="CDD" id="cd00082">
    <property type="entry name" value="HisKA"/>
    <property type="match status" value="1"/>
</dbReference>
<dbReference type="SUPFAM" id="SSF47384">
    <property type="entry name" value="Homodimeric domain of signal transducing histidine kinase"/>
    <property type="match status" value="1"/>
</dbReference>
<keyword evidence="5" id="KW-0597">Phosphoprotein</keyword>
<evidence type="ECO:0000259" key="11">
    <source>
        <dbReference type="PROSITE" id="PS50109"/>
    </source>
</evidence>
<dbReference type="GO" id="GO:0005886">
    <property type="term" value="C:plasma membrane"/>
    <property type="evidence" value="ECO:0007669"/>
    <property type="project" value="UniProtKB-SubCell"/>
</dbReference>
<dbReference type="Pfam" id="PF02518">
    <property type="entry name" value="HATPase_c"/>
    <property type="match status" value="1"/>
</dbReference>
<evidence type="ECO:0000313" key="12">
    <source>
        <dbReference type="EMBL" id="SUZ32161.1"/>
    </source>
</evidence>
<keyword evidence="4" id="KW-1003">Cell membrane</keyword>
<reference evidence="13" key="1">
    <citation type="submission" date="2018-08" db="EMBL/GenBank/DDBJ databases">
        <authorList>
            <person name="Rodrigo-Torres L."/>
            <person name="Arahal R. D."/>
            <person name="Lucena T."/>
        </authorList>
    </citation>
    <scope>NUCLEOTIDE SEQUENCE [LARGE SCALE GENOMIC DNA]</scope>
    <source>
        <strain evidence="13">CECT 7235</strain>
    </source>
</reference>
<name>A0A3B0M860_9RHOB</name>
<keyword evidence="7" id="KW-0547">Nucleotide-binding</keyword>
<evidence type="ECO:0000256" key="4">
    <source>
        <dbReference type="ARBA" id="ARBA00022475"/>
    </source>
</evidence>
<evidence type="ECO:0000256" key="9">
    <source>
        <dbReference type="ARBA" id="ARBA00022840"/>
    </source>
</evidence>
<dbReference type="Proteomes" id="UP000272908">
    <property type="component" value="Unassembled WGS sequence"/>
</dbReference>
<dbReference type="InterPro" id="IPR004358">
    <property type="entry name" value="Sig_transdc_His_kin-like_C"/>
</dbReference>
<dbReference type="PROSITE" id="PS50109">
    <property type="entry name" value="HIS_KIN"/>
    <property type="match status" value="1"/>
</dbReference>
<dbReference type="InterPro" id="IPR036097">
    <property type="entry name" value="HisK_dim/P_sf"/>
</dbReference>
<evidence type="ECO:0000256" key="5">
    <source>
        <dbReference type="ARBA" id="ARBA00022553"/>
    </source>
</evidence>
<proteinExistence type="predicted"/>
<dbReference type="InterPro" id="IPR050980">
    <property type="entry name" value="2C_sensor_his_kinase"/>
</dbReference>
<keyword evidence="10" id="KW-0472">Membrane</keyword>
<feature type="transmembrane region" description="Helical" evidence="10">
    <location>
        <begin position="7"/>
        <end position="28"/>
    </location>
</feature>
<dbReference type="RefSeq" id="WP_121094999.1">
    <property type="nucleotide sequence ID" value="NZ_UIHC01000016.1"/>
</dbReference>
<dbReference type="Gene3D" id="1.10.287.130">
    <property type="match status" value="1"/>
</dbReference>
<keyword evidence="10" id="KW-0812">Transmembrane</keyword>
<keyword evidence="6 12" id="KW-0808">Transferase</keyword>
<comment type="subcellular location">
    <subcellularLocation>
        <location evidence="2">Cell membrane</location>
        <topology evidence="2">Multi-pass membrane protein</topology>
    </subcellularLocation>
</comment>
<dbReference type="PANTHER" id="PTHR44936">
    <property type="entry name" value="SENSOR PROTEIN CREC"/>
    <property type="match status" value="1"/>
</dbReference>
<keyword evidence="13" id="KW-1185">Reference proteome</keyword>
<gene>
    <name evidence="12" type="primary">envZ_2</name>
    <name evidence="12" type="ORF">ROE7235_01915</name>
</gene>
<evidence type="ECO:0000256" key="10">
    <source>
        <dbReference type="SAM" id="Phobius"/>
    </source>
</evidence>